<evidence type="ECO:0000259" key="4">
    <source>
        <dbReference type="Pfam" id="PF01048"/>
    </source>
</evidence>
<keyword evidence="3" id="KW-0808">Transferase</keyword>
<evidence type="ECO:0000256" key="1">
    <source>
        <dbReference type="ARBA" id="ARBA00010456"/>
    </source>
</evidence>
<sequence length="224" mass="25162">MYHIKCSRVSERVIVCGDPFRTKKIASFLEDPKLINENRCLLTYIGIYKDKEITVSTTGMGTPSAAIVIEELIKLGAKIIIRVGTTGSAREDIEVGDIIIPTLAIPLDGTTNTYLKKFKVDTKANEEIIKIIKEFLKDYRYHIGPICTSDVFYLEEERKDVLSYDMECSIIFTIANIRNCKAAAILTVNGKAWNEPRIIENDKVNESINISIKAALDTLVNLKN</sequence>
<evidence type="ECO:0000256" key="3">
    <source>
        <dbReference type="ARBA" id="ARBA00022679"/>
    </source>
</evidence>
<dbReference type="CDD" id="cd17767">
    <property type="entry name" value="UP_EcUdp-like"/>
    <property type="match status" value="1"/>
</dbReference>
<protein>
    <submittedName>
        <fullName evidence="6">Nucleoside phosphorylase</fullName>
    </submittedName>
</protein>
<dbReference type="PROSITE" id="PS01232">
    <property type="entry name" value="PNP_UDP_1"/>
    <property type="match status" value="1"/>
</dbReference>
<dbReference type="PANTHER" id="PTHR43691:SF11">
    <property type="entry name" value="FI09636P-RELATED"/>
    <property type="match status" value="1"/>
</dbReference>
<evidence type="ECO:0000313" key="5">
    <source>
        <dbReference type="EMBL" id="RZN55281.1"/>
    </source>
</evidence>
<keyword evidence="2" id="KW-0328">Glycosyltransferase</keyword>
<organism evidence="6 8">
    <name type="scientific">Thermoproteota archaeon</name>
    <dbReference type="NCBI Taxonomy" id="2056631"/>
    <lineage>
        <taxon>Archaea</taxon>
        <taxon>Thermoproteota</taxon>
    </lineage>
</organism>
<dbReference type="PANTHER" id="PTHR43691">
    <property type="entry name" value="URIDINE PHOSPHORYLASE"/>
    <property type="match status" value="1"/>
</dbReference>
<dbReference type="GO" id="GO:0005829">
    <property type="term" value="C:cytosol"/>
    <property type="evidence" value="ECO:0007669"/>
    <property type="project" value="TreeGrafter"/>
</dbReference>
<name>A0A523BDB8_9CREN</name>
<comment type="caution">
    <text evidence="6">The sequence shown here is derived from an EMBL/GenBank/DDBJ whole genome shotgun (WGS) entry which is preliminary data.</text>
</comment>
<evidence type="ECO:0000313" key="7">
    <source>
        <dbReference type="Proteomes" id="UP000316080"/>
    </source>
</evidence>
<evidence type="ECO:0000313" key="8">
    <source>
        <dbReference type="Proteomes" id="UP000317265"/>
    </source>
</evidence>
<dbReference type="InterPro" id="IPR035994">
    <property type="entry name" value="Nucleoside_phosphorylase_sf"/>
</dbReference>
<dbReference type="Proteomes" id="UP000317265">
    <property type="component" value="Unassembled WGS sequence"/>
</dbReference>
<reference evidence="5 7" key="2">
    <citation type="journal article" date="2019" name="Nat. Microbiol.">
        <title>Wide diversity of methane and short-chain alkane metabolisms in uncultured archaea.</title>
        <authorList>
            <person name="Borrel G."/>
            <person name="Adam P.S."/>
            <person name="McKay L.J."/>
            <person name="Chen L.X."/>
            <person name="Sierra-Garcia I.N."/>
            <person name="Sieber C.M."/>
            <person name="Letourneur Q."/>
            <person name="Ghozlane A."/>
            <person name="Andersen G.L."/>
            <person name="Li W.J."/>
            <person name="Hallam S.J."/>
            <person name="Muyzer G."/>
            <person name="de Oliveira V.M."/>
            <person name="Inskeep W.P."/>
            <person name="Banfield J.F."/>
            <person name="Gribaldo S."/>
        </authorList>
    </citation>
    <scope>NUCLEOTIDE SEQUENCE [LARGE SCALE GENOMIC DNA]</scope>
    <source>
        <strain evidence="5">Verst-YHS</strain>
    </source>
</reference>
<dbReference type="EMBL" id="QNVI01000041">
    <property type="protein sequence ID" value="TDA38905.1"/>
    <property type="molecule type" value="Genomic_DNA"/>
</dbReference>
<dbReference type="InterPro" id="IPR000845">
    <property type="entry name" value="Nucleoside_phosphorylase_d"/>
</dbReference>
<accession>A0A523BDB8</accession>
<dbReference type="GO" id="GO:0016763">
    <property type="term" value="F:pentosyltransferase activity"/>
    <property type="evidence" value="ECO:0007669"/>
    <property type="project" value="InterPro"/>
</dbReference>
<evidence type="ECO:0000313" key="6">
    <source>
        <dbReference type="EMBL" id="TDA38905.1"/>
    </source>
</evidence>
<dbReference type="GO" id="GO:0009164">
    <property type="term" value="P:nucleoside catabolic process"/>
    <property type="evidence" value="ECO:0007669"/>
    <property type="project" value="UniProtKB-ARBA"/>
</dbReference>
<evidence type="ECO:0000256" key="2">
    <source>
        <dbReference type="ARBA" id="ARBA00022676"/>
    </source>
</evidence>
<feature type="domain" description="Nucleoside phosphorylase" evidence="4">
    <location>
        <begin position="12"/>
        <end position="200"/>
    </location>
</feature>
<comment type="similarity">
    <text evidence="1">Belongs to the PNP/UDP phosphorylase family.</text>
</comment>
<gene>
    <name evidence="6" type="ORF">DSO09_03415</name>
    <name evidence="5" type="ORF">EF809_06035</name>
</gene>
<dbReference type="EMBL" id="RXIH01000046">
    <property type="protein sequence ID" value="RZN55281.1"/>
    <property type="molecule type" value="Genomic_DNA"/>
</dbReference>
<dbReference type="AlphaFoldDB" id="A0A523BDB8"/>
<proteinExistence type="inferred from homology"/>
<dbReference type="Gene3D" id="3.40.50.1580">
    <property type="entry name" value="Nucleoside phosphorylase domain"/>
    <property type="match status" value="1"/>
</dbReference>
<dbReference type="InterPro" id="IPR018016">
    <property type="entry name" value="Nucleoside_phosphorylase_CS"/>
</dbReference>
<dbReference type="Pfam" id="PF01048">
    <property type="entry name" value="PNP_UDP_1"/>
    <property type="match status" value="1"/>
</dbReference>
<dbReference type="SUPFAM" id="SSF53167">
    <property type="entry name" value="Purine and uridine phosphorylases"/>
    <property type="match status" value="1"/>
</dbReference>
<dbReference type="Proteomes" id="UP000316080">
    <property type="component" value="Unassembled WGS sequence"/>
</dbReference>
<reference evidence="6 8" key="1">
    <citation type="journal article" date="2019" name="Nat. Microbiol.">
        <title>Expanding anaerobic alkane metabolism in the domain of Archaea.</title>
        <authorList>
            <person name="Wang Y."/>
            <person name="Wegener G."/>
            <person name="Hou J."/>
            <person name="Wang F."/>
            <person name="Xiao X."/>
        </authorList>
    </citation>
    <scope>NUCLEOTIDE SEQUENCE [LARGE SCALE GENOMIC DNA]</scope>
    <source>
        <strain evidence="6">WYZ-LMO11</strain>
    </source>
</reference>